<dbReference type="SUPFAM" id="SSF56059">
    <property type="entry name" value="Glutathione synthetase ATP-binding domain-like"/>
    <property type="match status" value="1"/>
</dbReference>
<dbReference type="Gene3D" id="3.30.470.20">
    <property type="entry name" value="ATP-grasp fold, B domain"/>
    <property type="match status" value="1"/>
</dbReference>
<accession>A0A9D1F1N4</accession>
<dbReference type="AlphaFoldDB" id="A0A9D1F1N4"/>
<reference evidence="1" key="1">
    <citation type="submission" date="2020-10" db="EMBL/GenBank/DDBJ databases">
        <authorList>
            <person name="Gilroy R."/>
        </authorList>
    </citation>
    <scope>NUCLEOTIDE SEQUENCE</scope>
    <source>
        <strain evidence="1">6276</strain>
    </source>
</reference>
<sequence length="342" mass="38521">MNDKETFIKYLDQLKGNVIALIYSFENEQALGFTHYEFWKSEVISAWLNAAEEIGCKPYILDVRTFMQKASLGTLPHIDFCVNLNAGNNNVDNLCLVPAICSFLGVPCVPCSAKTCAIGEDKIFANQIAINGSLHIPRTVPANEEGGIIKNRSYGSSKGIRLSSTQTTCSADEFCQEFISGTDMTIPVLYNPLSRKLEVLPPVGYKHSYGEKWFLNEEAKISHSYEKILCSLSEDAERSVLSLVDRFDVKTFCRVDTRIKNYNFNIPTKINIKDIYFIEINPTPTINNSINFSLSLLYAENTVPHKQCFNLYKSLTNKATVTGYILACSLLYFTTKHFQLQD</sequence>
<protein>
    <recommendedName>
        <fullName evidence="3">D-alanine--D-alanine ligase</fullName>
    </recommendedName>
</protein>
<dbReference type="EMBL" id="DVIU01000273">
    <property type="protein sequence ID" value="HIS37560.1"/>
    <property type="molecule type" value="Genomic_DNA"/>
</dbReference>
<evidence type="ECO:0000313" key="2">
    <source>
        <dbReference type="Proteomes" id="UP000823928"/>
    </source>
</evidence>
<evidence type="ECO:0000313" key="1">
    <source>
        <dbReference type="EMBL" id="HIS37560.1"/>
    </source>
</evidence>
<gene>
    <name evidence="1" type="ORF">IAC10_13220</name>
</gene>
<comment type="caution">
    <text evidence="1">The sequence shown here is derived from an EMBL/GenBank/DDBJ whole genome shotgun (WGS) entry which is preliminary data.</text>
</comment>
<evidence type="ECO:0008006" key="3">
    <source>
        <dbReference type="Google" id="ProtNLM"/>
    </source>
</evidence>
<reference evidence="1" key="2">
    <citation type="journal article" date="2021" name="PeerJ">
        <title>Extensive microbial diversity within the chicken gut microbiome revealed by metagenomics and culture.</title>
        <authorList>
            <person name="Gilroy R."/>
            <person name="Ravi A."/>
            <person name="Getino M."/>
            <person name="Pursley I."/>
            <person name="Horton D.L."/>
            <person name="Alikhan N.F."/>
            <person name="Baker D."/>
            <person name="Gharbi K."/>
            <person name="Hall N."/>
            <person name="Watson M."/>
            <person name="Adriaenssens E.M."/>
            <person name="Foster-Nyarko E."/>
            <person name="Jarju S."/>
            <person name="Secka A."/>
            <person name="Antonio M."/>
            <person name="Oren A."/>
            <person name="Chaudhuri R.R."/>
            <person name="La Ragione R."/>
            <person name="Hildebrand F."/>
            <person name="Pallen M.J."/>
        </authorList>
    </citation>
    <scope>NUCLEOTIDE SEQUENCE</scope>
    <source>
        <strain evidence="1">6276</strain>
    </source>
</reference>
<proteinExistence type="predicted"/>
<name>A0A9D1F1N4_9BACT</name>
<organism evidence="1 2">
    <name type="scientific">Candidatus Scatousia excrementigallinarum</name>
    <dbReference type="NCBI Taxonomy" id="2840935"/>
    <lineage>
        <taxon>Bacteria</taxon>
        <taxon>Candidatus Scatousia</taxon>
    </lineage>
</organism>
<dbReference type="Proteomes" id="UP000823928">
    <property type="component" value="Unassembled WGS sequence"/>
</dbReference>